<dbReference type="Proteomes" id="UP000325672">
    <property type="component" value="Unassembled WGS sequence"/>
</dbReference>
<dbReference type="InterPro" id="IPR029058">
    <property type="entry name" value="AB_hydrolase_fold"/>
</dbReference>
<evidence type="ECO:0000313" key="2">
    <source>
        <dbReference type="Proteomes" id="UP000325672"/>
    </source>
</evidence>
<organism evidence="1 2">
    <name type="scientific">Aspergillus pseudotamarii</name>
    <dbReference type="NCBI Taxonomy" id="132259"/>
    <lineage>
        <taxon>Eukaryota</taxon>
        <taxon>Fungi</taxon>
        <taxon>Dikarya</taxon>
        <taxon>Ascomycota</taxon>
        <taxon>Pezizomycotina</taxon>
        <taxon>Eurotiomycetes</taxon>
        <taxon>Eurotiomycetidae</taxon>
        <taxon>Eurotiales</taxon>
        <taxon>Aspergillaceae</taxon>
        <taxon>Aspergillus</taxon>
        <taxon>Aspergillus subgen. Circumdati</taxon>
    </lineage>
</organism>
<proteinExistence type="predicted"/>
<dbReference type="AlphaFoldDB" id="A0A5N6SYZ3"/>
<sequence>MIDVLGYDTYAIHGTDWGSTIAYTLYDQYNKTIGAAHFAFLPYYSGYPDKLATENITLSEFETFEAQNARN</sequence>
<evidence type="ECO:0008006" key="3">
    <source>
        <dbReference type="Google" id="ProtNLM"/>
    </source>
</evidence>
<dbReference type="RefSeq" id="XP_031915033.1">
    <property type="nucleotide sequence ID" value="XM_032063570.1"/>
</dbReference>
<protein>
    <recommendedName>
        <fullName evidence="3">AB hydrolase-1 domain-containing protein</fullName>
    </recommendedName>
</protein>
<accession>A0A5N6SYZ3</accession>
<name>A0A5N6SYZ3_ASPPS</name>
<keyword evidence="2" id="KW-1185">Reference proteome</keyword>
<dbReference type="EMBL" id="ML743568">
    <property type="protein sequence ID" value="KAE8138970.1"/>
    <property type="molecule type" value="Genomic_DNA"/>
</dbReference>
<dbReference type="GeneID" id="43647780"/>
<gene>
    <name evidence="1" type="ORF">BDV38DRAFT_57323</name>
</gene>
<evidence type="ECO:0000313" key="1">
    <source>
        <dbReference type="EMBL" id="KAE8138970.1"/>
    </source>
</evidence>
<dbReference type="OrthoDB" id="7130006at2759"/>
<dbReference type="Gene3D" id="3.40.50.1820">
    <property type="entry name" value="alpha/beta hydrolase"/>
    <property type="match status" value="1"/>
</dbReference>
<reference evidence="1 2" key="1">
    <citation type="submission" date="2019-04" db="EMBL/GenBank/DDBJ databases">
        <title>Friends and foes A comparative genomics study of 23 Aspergillus species from section Flavi.</title>
        <authorList>
            <consortium name="DOE Joint Genome Institute"/>
            <person name="Kjaerbolling I."/>
            <person name="Vesth T."/>
            <person name="Frisvad J.C."/>
            <person name="Nybo J.L."/>
            <person name="Theobald S."/>
            <person name="Kildgaard S."/>
            <person name="Isbrandt T."/>
            <person name="Kuo A."/>
            <person name="Sato A."/>
            <person name="Lyhne E.K."/>
            <person name="Kogle M.E."/>
            <person name="Wiebenga A."/>
            <person name="Kun R.S."/>
            <person name="Lubbers R.J."/>
            <person name="Makela M.R."/>
            <person name="Barry K."/>
            <person name="Chovatia M."/>
            <person name="Clum A."/>
            <person name="Daum C."/>
            <person name="Haridas S."/>
            <person name="He G."/>
            <person name="LaButti K."/>
            <person name="Lipzen A."/>
            <person name="Mondo S."/>
            <person name="Riley R."/>
            <person name="Salamov A."/>
            <person name="Simmons B.A."/>
            <person name="Magnuson J.K."/>
            <person name="Henrissat B."/>
            <person name="Mortensen U.H."/>
            <person name="Larsen T.O."/>
            <person name="Devries R.P."/>
            <person name="Grigoriev I.V."/>
            <person name="Machida M."/>
            <person name="Baker S.E."/>
            <person name="Andersen M.R."/>
        </authorList>
    </citation>
    <scope>NUCLEOTIDE SEQUENCE [LARGE SCALE GENOMIC DNA]</scope>
    <source>
        <strain evidence="1 2">CBS 117625</strain>
    </source>
</reference>